<dbReference type="CDD" id="cd00317">
    <property type="entry name" value="cyclophilin"/>
    <property type="match status" value="1"/>
</dbReference>
<dbReference type="InterPro" id="IPR046357">
    <property type="entry name" value="PPIase_dom_sf"/>
</dbReference>
<evidence type="ECO:0000313" key="9">
    <source>
        <dbReference type="EMBL" id="PTX01025.1"/>
    </source>
</evidence>
<dbReference type="PANTHER" id="PTHR45625">
    <property type="entry name" value="PEPTIDYL-PROLYL CIS-TRANS ISOMERASE-RELATED"/>
    <property type="match status" value="1"/>
</dbReference>
<reference evidence="9 10" key="1">
    <citation type="submission" date="2018-04" db="EMBL/GenBank/DDBJ databases">
        <title>Genomic Encyclopedia of Archaeal and Bacterial Type Strains, Phase II (KMG-II): from individual species to whole genera.</title>
        <authorList>
            <person name="Goeker M."/>
        </authorList>
    </citation>
    <scope>NUCLEOTIDE SEQUENCE [LARGE SCALE GENOMIC DNA]</scope>
    <source>
        <strain evidence="9 10">DSM 22902</strain>
    </source>
</reference>
<comment type="caution">
    <text evidence="9">The sequence shown here is derived from an EMBL/GenBank/DDBJ whole genome shotgun (WGS) entry which is preliminary data.</text>
</comment>
<dbReference type="Proteomes" id="UP000243985">
    <property type="component" value="Unassembled WGS sequence"/>
</dbReference>
<dbReference type="GO" id="GO:0006457">
    <property type="term" value="P:protein folding"/>
    <property type="evidence" value="ECO:0007669"/>
    <property type="project" value="InterPro"/>
</dbReference>
<dbReference type="Pfam" id="PF00160">
    <property type="entry name" value="Pro_isomerase"/>
    <property type="match status" value="1"/>
</dbReference>
<evidence type="ECO:0000256" key="4">
    <source>
        <dbReference type="ARBA" id="ARBA00023110"/>
    </source>
</evidence>
<dbReference type="EC" id="5.2.1.8" evidence="3 6"/>
<proteinExistence type="inferred from homology"/>
<dbReference type="AlphaFoldDB" id="A0A2T5XRT0"/>
<evidence type="ECO:0000256" key="6">
    <source>
        <dbReference type="PROSITE-ProRule" id="PRU00277"/>
    </source>
</evidence>
<sequence>MRQMNLIALLSAMFVFFSCNSQKKAYKDLGDGLFADIETTKGHIVVKLNYKEVPTTVANFVTLAEGKNNFVKVEYKGKPFYNGTIFHRVIDGFMIQGGDPTGTGMGDPGYRFEDEFVPSLRHNKKGILSMANSGPNTNGSQFFITQVPTPHLDGRHTVFGETVKGEEVIDAIAKAPRNGQDRPNEDIKIKNITIVANGKDAEKFDAVKVFDSYFKSVAEREKEKEERVKRASAKFLEEIKVQEPQAKVLPSGVKIFTINNGEGKQPKQTEFAMVNYAGYLRNGALFDSNIKEVEESYGKYQAMREQQNGYQPIPFPYTPSAQLIPGFKEALLTMKVGDKIRVFIPATLGYGEAGAGDVIPPNSDLIFDIEITGTMAAPKMN</sequence>
<comment type="similarity">
    <text evidence="2">Belongs to the cyclophilin-type PPIase family.</text>
</comment>
<dbReference type="SUPFAM" id="SSF54534">
    <property type="entry name" value="FKBP-like"/>
    <property type="match status" value="1"/>
</dbReference>
<dbReference type="InterPro" id="IPR020892">
    <property type="entry name" value="Cyclophilin-type_PPIase_CS"/>
</dbReference>
<evidence type="ECO:0000259" key="8">
    <source>
        <dbReference type="PROSITE" id="PS50072"/>
    </source>
</evidence>
<dbReference type="Pfam" id="PF00254">
    <property type="entry name" value="FKBP_C"/>
    <property type="match status" value="1"/>
</dbReference>
<evidence type="ECO:0000256" key="3">
    <source>
        <dbReference type="ARBA" id="ARBA00013194"/>
    </source>
</evidence>
<dbReference type="RefSeq" id="WP_107782872.1">
    <property type="nucleotide sequence ID" value="NZ_CAUOTR010000003.1"/>
</dbReference>
<evidence type="ECO:0000256" key="2">
    <source>
        <dbReference type="ARBA" id="ARBA00007365"/>
    </source>
</evidence>
<gene>
    <name evidence="9" type="ORF">C8P65_1227</name>
</gene>
<feature type="domain" description="PPIase cyclophilin-type" evidence="8">
    <location>
        <begin position="42"/>
        <end position="194"/>
    </location>
</feature>
<dbReference type="GO" id="GO:0003755">
    <property type="term" value="F:peptidyl-prolyl cis-trans isomerase activity"/>
    <property type="evidence" value="ECO:0007669"/>
    <property type="project" value="UniProtKB-KW"/>
</dbReference>
<keyword evidence="4 6" id="KW-0697">Rotamase</keyword>
<name>A0A2T5XRT0_9FLAO</name>
<dbReference type="InterPro" id="IPR044666">
    <property type="entry name" value="Cyclophilin_A-like"/>
</dbReference>
<evidence type="ECO:0000259" key="7">
    <source>
        <dbReference type="PROSITE" id="PS50059"/>
    </source>
</evidence>
<evidence type="ECO:0000256" key="1">
    <source>
        <dbReference type="ARBA" id="ARBA00000971"/>
    </source>
</evidence>
<dbReference type="PRINTS" id="PR00153">
    <property type="entry name" value="CSAPPISMRASE"/>
</dbReference>
<dbReference type="PANTHER" id="PTHR45625:SF4">
    <property type="entry name" value="PEPTIDYLPROLYL ISOMERASE DOMAIN AND WD REPEAT-CONTAINING PROTEIN 1"/>
    <property type="match status" value="1"/>
</dbReference>
<organism evidence="9 10">
    <name type="scientific">Capnocytophaga leadbetteri</name>
    <dbReference type="NCBI Taxonomy" id="327575"/>
    <lineage>
        <taxon>Bacteria</taxon>
        <taxon>Pseudomonadati</taxon>
        <taxon>Bacteroidota</taxon>
        <taxon>Flavobacteriia</taxon>
        <taxon>Flavobacteriales</taxon>
        <taxon>Flavobacteriaceae</taxon>
        <taxon>Capnocytophaga</taxon>
    </lineage>
</organism>
<protein>
    <recommendedName>
        <fullName evidence="3 6">peptidylprolyl isomerase</fullName>
        <ecNumber evidence="3 6">5.2.1.8</ecNumber>
    </recommendedName>
</protein>
<keyword evidence="5 6" id="KW-0413">Isomerase</keyword>
<dbReference type="GeneID" id="84581588"/>
<dbReference type="InterPro" id="IPR029000">
    <property type="entry name" value="Cyclophilin-like_dom_sf"/>
</dbReference>
<evidence type="ECO:0000313" key="10">
    <source>
        <dbReference type="Proteomes" id="UP000243985"/>
    </source>
</evidence>
<dbReference type="Gene3D" id="3.10.50.40">
    <property type="match status" value="1"/>
</dbReference>
<dbReference type="EMBL" id="QBKG01000022">
    <property type="protein sequence ID" value="PTX01025.1"/>
    <property type="molecule type" value="Genomic_DNA"/>
</dbReference>
<dbReference type="PROSITE" id="PS50059">
    <property type="entry name" value="FKBP_PPIASE"/>
    <property type="match status" value="1"/>
</dbReference>
<comment type="catalytic activity">
    <reaction evidence="1 6">
        <text>[protein]-peptidylproline (omega=180) = [protein]-peptidylproline (omega=0)</text>
        <dbReference type="Rhea" id="RHEA:16237"/>
        <dbReference type="Rhea" id="RHEA-COMP:10747"/>
        <dbReference type="Rhea" id="RHEA-COMP:10748"/>
        <dbReference type="ChEBI" id="CHEBI:83833"/>
        <dbReference type="ChEBI" id="CHEBI:83834"/>
        <dbReference type="EC" id="5.2.1.8"/>
    </reaction>
</comment>
<dbReference type="PROSITE" id="PS00170">
    <property type="entry name" value="CSA_PPIASE_1"/>
    <property type="match status" value="1"/>
</dbReference>
<dbReference type="PROSITE" id="PS51257">
    <property type="entry name" value="PROKAR_LIPOPROTEIN"/>
    <property type="match status" value="1"/>
</dbReference>
<accession>A0A2T5XRT0</accession>
<dbReference type="SUPFAM" id="SSF50891">
    <property type="entry name" value="Cyclophilin-like"/>
    <property type="match status" value="1"/>
</dbReference>
<feature type="domain" description="PPIase FKBP-type" evidence="7">
    <location>
        <begin position="269"/>
        <end position="375"/>
    </location>
</feature>
<dbReference type="Gene3D" id="2.40.100.10">
    <property type="entry name" value="Cyclophilin-like"/>
    <property type="match status" value="1"/>
</dbReference>
<evidence type="ECO:0000256" key="5">
    <source>
        <dbReference type="ARBA" id="ARBA00023235"/>
    </source>
</evidence>
<dbReference type="InterPro" id="IPR002130">
    <property type="entry name" value="Cyclophilin-type_PPIase_dom"/>
</dbReference>
<dbReference type="PROSITE" id="PS50072">
    <property type="entry name" value="CSA_PPIASE_2"/>
    <property type="match status" value="1"/>
</dbReference>
<dbReference type="InterPro" id="IPR001179">
    <property type="entry name" value="PPIase_FKBP_dom"/>
</dbReference>